<dbReference type="PANTHER" id="PTHR44548:SF3">
    <property type="entry name" value="GST N-TERMINAL DOMAIN-CONTAINING PROTEIN"/>
    <property type="match status" value="1"/>
</dbReference>
<dbReference type="PANTHER" id="PTHR44548">
    <property type="entry name" value="GST N-TERMINAL DOMAIN-CONTAINING PROTEIN"/>
    <property type="match status" value="1"/>
</dbReference>
<dbReference type="InterPro" id="IPR036249">
    <property type="entry name" value="Thioredoxin-like_sf"/>
</dbReference>
<dbReference type="RefSeq" id="XP_022980413.1">
    <property type="nucleotide sequence ID" value="XM_023124645.1"/>
</dbReference>
<dbReference type="Gene3D" id="3.40.30.10">
    <property type="entry name" value="Glutaredoxin"/>
    <property type="match status" value="1"/>
</dbReference>
<dbReference type="KEGG" id="cmax:111479787"/>
<dbReference type="Gene3D" id="1.20.1050.10">
    <property type="match status" value="1"/>
</dbReference>
<dbReference type="Pfam" id="PF02798">
    <property type="entry name" value="GST_N"/>
    <property type="match status" value="1"/>
</dbReference>
<dbReference type="AlphaFoldDB" id="A0A6J1IZ85"/>
<sequence length="208" mass="24053">MGEELKLLVRTSSPYTLRIVWALKLKGLEYDIVYEDHSLANESSLLLEEISPIHKNLPVLLIHGGKPTAEPLVILEYIDGVWKQNPLLSQDPYQRAVARFWVKFAEDKVLPSIINVFVRGNRREEAIGELEASRRRAKGKEILWKGKCWDCGHRGWVDCILVHCSRGYGWTLPGHARKVFPLIQMDSRSEMWHHLIMPRSWMAKDSET</sequence>
<proteinExistence type="predicted"/>
<dbReference type="Proteomes" id="UP000504608">
    <property type="component" value="Unplaced"/>
</dbReference>
<dbReference type="InterPro" id="IPR036282">
    <property type="entry name" value="Glutathione-S-Trfase_C_sf"/>
</dbReference>
<evidence type="ECO:0000313" key="3">
    <source>
        <dbReference type="RefSeq" id="XP_022980413.1"/>
    </source>
</evidence>
<dbReference type="SUPFAM" id="SSF47616">
    <property type="entry name" value="GST C-terminal domain-like"/>
    <property type="match status" value="1"/>
</dbReference>
<name>A0A6J1IZ85_CUCMA</name>
<organism evidence="2 3">
    <name type="scientific">Cucurbita maxima</name>
    <name type="common">Pumpkin</name>
    <name type="synonym">Winter squash</name>
    <dbReference type="NCBI Taxonomy" id="3661"/>
    <lineage>
        <taxon>Eukaryota</taxon>
        <taxon>Viridiplantae</taxon>
        <taxon>Streptophyta</taxon>
        <taxon>Embryophyta</taxon>
        <taxon>Tracheophyta</taxon>
        <taxon>Spermatophyta</taxon>
        <taxon>Magnoliopsida</taxon>
        <taxon>eudicotyledons</taxon>
        <taxon>Gunneridae</taxon>
        <taxon>Pentapetalae</taxon>
        <taxon>rosids</taxon>
        <taxon>fabids</taxon>
        <taxon>Cucurbitales</taxon>
        <taxon>Cucurbitaceae</taxon>
        <taxon>Cucurbiteae</taxon>
        <taxon>Cucurbita</taxon>
    </lineage>
</organism>
<accession>A0A6J1IZ85</accession>
<protein>
    <submittedName>
        <fullName evidence="3">Glutathione S-transferase U7-like</fullName>
    </submittedName>
</protein>
<evidence type="ECO:0000259" key="1">
    <source>
        <dbReference type="PROSITE" id="PS50404"/>
    </source>
</evidence>
<keyword evidence="2" id="KW-1185">Reference proteome</keyword>
<reference evidence="3" key="1">
    <citation type="submission" date="2025-08" db="UniProtKB">
        <authorList>
            <consortium name="RefSeq"/>
        </authorList>
    </citation>
    <scope>IDENTIFICATION</scope>
    <source>
        <tissue evidence="3">Young leaves</tissue>
    </source>
</reference>
<dbReference type="GeneID" id="111479787"/>
<dbReference type="SUPFAM" id="SSF52833">
    <property type="entry name" value="Thioredoxin-like"/>
    <property type="match status" value="1"/>
</dbReference>
<evidence type="ECO:0000313" key="2">
    <source>
        <dbReference type="Proteomes" id="UP000504608"/>
    </source>
</evidence>
<dbReference type="InterPro" id="IPR004045">
    <property type="entry name" value="Glutathione_S-Trfase_N"/>
</dbReference>
<feature type="domain" description="GST N-terminal" evidence="1">
    <location>
        <begin position="3"/>
        <end position="86"/>
    </location>
</feature>
<gene>
    <name evidence="3" type="primary">LOC111479787</name>
</gene>
<dbReference type="PROSITE" id="PS50404">
    <property type="entry name" value="GST_NTER"/>
    <property type="match status" value="1"/>
</dbReference>